<accession>A0A316RPJ8</accession>
<dbReference type="Pfam" id="PF08713">
    <property type="entry name" value="DNA_alkylation"/>
    <property type="match status" value="1"/>
</dbReference>
<protein>
    <submittedName>
        <fullName evidence="1">Peptidase</fullName>
    </submittedName>
</protein>
<gene>
    <name evidence="1" type="ORF">DDY73_12790</name>
</gene>
<dbReference type="SUPFAM" id="SSF48371">
    <property type="entry name" value="ARM repeat"/>
    <property type="match status" value="1"/>
</dbReference>
<dbReference type="Proteomes" id="UP000262954">
    <property type="component" value="Unassembled WGS sequence"/>
</dbReference>
<dbReference type="PANTHER" id="PTHR41291:SF1">
    <property type="entry name" value="DNA ALKYLATION REPAIR PROTEIN"/>
    <property type="match status" value="1"/>
</dbReference>
<comment type="caution">
    <text evidence="1">The sequence shown here is derived from an EMBL/GenBank/DDBJ whole genome shotgun (WGS) entry which is preliminary data.</text>
</comment>
<dbReference type="EMBL" id="DNWC01000163">
    <property type="protein sequence ID" value="HBJ09865.1"/>
    <property type="molecule type" value="Genomic_DNA"/>
</dbReference>
<evidence type="ECO:0000313" key="1">
    <source>
        <dbReference type="EMBL" id="HBJ09865.1"/>
    </source>
</evidence>
<dbReference type="InterPro" id="IPR016024">
    <property type="entry name" value="ARM-type_fold"/>
</dbReference>
<dbReference type="InterPro" id="IPR014825">
    <property type="entry name" value="DNA_alkylation"/>
</dbReference>
<dbReference type="Gene3D" id="1.25.10.90">
    <property type="match status" value="1"/>
</dbReference>
<organism evidence="1 2">
    <name type="scientific">Coprobacter fastidiosus</name>
    <dbReference type="NCBI Taxonomy" id="1099853"/>
    <lineage>
        <taxon>Bacteria</taxon>
        <taxon>Pseudomonadati</taxon>
        <taxon>Bacteroidota</taxon>
        <taxon>Bacteroidia</taxon>
        <taxon>Bacteroidales</taxon>
        <taxon>Barnesiellaceae</taxon>
        <taxon>Coprobacter</taxon>
    </lineage>
</organism>
<dbReference type="RefSeq" id="WP_270214604.1">
    <property type="nucleotide sequence ID" value="NZ_JAQDEG010000053.1"/>
</dbReference>
<proteinExistence type="predicted"/>
<name>A0A316RPJ8_9BACT</name>
<evidence type="ECO:0000313" key="2">
    <source>
        <dbReference type="Proteomes" id="UP000262954"/>
    </source>
</evidence>
<sequence length="229" mass="27047">MEKTLREIKKRFRMAMNGIVSTSMREKGMGYRINFGLTLPLIRNIAESYTPNAELAQYLWKEQIRESKMLATWLYPANEMNPDKAQQWAEEIPYPEIADICCMNLFIKLPFAIQKASEWVTSDKDILRYTGYQLFNRLMMQNRYPDKTVEENLISSVLNQDDREISSIRIAALNCIKRLMHRDLQTAKHTADIFRHISETGNDRQKRFAEEILLEYEFCKDTLFPTQDK</sequence>
<reference evidence="1 2" key="1">
    <citation type="journal article" date="2018" name="Nat. Biotechnol.">
        <title>A standardized bacterial taxonomy based on genome phylogeny substantially revises the tree of life.</title>
        <authorList>
            <person name="Parks D.H."/>
            <person name="Chuvochina M."/>
            <person name="Waite D.W."/>
            <person name="Rinke C."/>
            <person name="Skarshewski A."/>
            <person name="Chaumeil P.A."/>
            <person name="Hugenholtz P."/>
        </authorList>
    </citation>
    <scope>NUCLEOTIDE SEQUENCE [LARGE SCALE GENOMIC DNA]</scope>
    <source>
        <strain evidence="1">UBA11482</strain>
    </source>
</reference>
<dbReference type="PANTHER" id="PTHR41291">
    <property type="entry name" value="DNA ALKYLATION REPAIR PROTEIN"/>
    <property type="match status" value="1"/>
</dbReference>
<dbReference type="AlphaFoldDB" id="A0A316RPJ8"/>